<keyword evidence="1" id="KW-0547">Nucleotide-binding</keyword>
<dbReference type="Pfam" id="PF01121">
    <property type="entry name" value="CoaE"/>
    <property type="match status" value="1"/>
</dbReference>
<dbReference type="PANTHER" id="PTHR10695">
    <property type="entry name" value="DEPHOSPHO-COA KINASE-RELATED"/>
    <property type="match status" value="1"/>
</dbReference>
<dbReference type="PANTHER" id="PTHR10695:SF46">
    <property type="entry name" value="BIFUNCTIONAL COENZYME A SYNTHASE-RELATED"/>
    <property type="match status" value="1"/>
</dbReference>
<evidence type="ECO:0000256" key="1">
    <source>
        <dbReference type="ARBA" id="ARBA00022741"/>
    </source>
</evidence>
<keyword evidence="2" id="KW-0067">ATP-binding</keyword>
<feature type="non-terminal residue" evidence="3">
    <location>
        <position position="1"/>
    </location>
</feature>
<dbReference type="InterPro" id="IPR001977">
    <property type="entry name" value="Depp_CoAkinase"/>
</dbReference>
<dbReference type="InterPro" id="IPR027417">
    <property type="entry name" value="P-loop_NTPase"/>
</dbReference>
<proteinExistence type="inferred from homology"/>
<gene>
    <name evidence="3" type="ORF">METZ01_LOCUS56110</name>
</gene>
<dbReference type="GO" id="GO:0005524">
    <property type="term" value="F:ATP binding"/>
    <property type="evidence" value="ECO:0007669"/>
    <property type="project" value="UniProtKB-KW"/>
</dbReference>
<dbReference type="Gene3D" id="3.40.50.300">
    <property type="entry name" value="P-loop containing nucleotide triphosphate hydrolases"/>
    <property type="match status" value="1"/>
</dbReference>
<protein>
    <recommendedName>
        <fullName evidence="4">Dephospho-CoA kinase</fullName>
    </recommendedName>
</protein>
<dbReference type="GO" id="GO:0015937">
    <property type="term" value="P:coenzyme A biosynthetic process"/>
    <property type="evidence" value="ECO:0007669"/>
    <property type="project" value="InterPro"/>
</dbReference>
<dbReference type="SUPFAM" id="SSF52540">
    <property type="entry name" value="P-loop containing nucleoside triphosphate hydrolases"/>
    <property type="match status" value="1"/>
</dbReference>
<dbReference type="GO" id="GO:0004140">
    <property type="term" value="F:dephospho-CoA kinase activity"/>
    <property type="evidence" value="ECO:0007669"/>
    <property type="project" value="InterPro"/>
</dbReference>
<dbReference type="AlphaFoldDB" id="A0A381SH05"/>
<dbReference type="NCBIfam" id="TIGR00152">
    <property type="entry name" value="dephospho-CoA kinase"/>
    <property type="match status" value="1"/>
</dbReference>
<evidence type="ECO:0000313" key="3">
    <source>
        <dbReference type="EMBL" id="SVA03256.1"/>
    </source>
</evidence>
<dbReference type="HAMAP" id="MF_00376">
    <property type="entry name" value="Dephospho_CoA_kinase"/>
    <property type="match status" value="1"/>
</dbReference>
<dbReference type="EMBL" id="UINC01003088">
    <property type="protein sequence ID" value="SVA03256.1"/>
    <property type="molecule type" value="Genomic_DNA"/>
</dbReference>
<sequence length="204" mass="22907">VFVIGLTGGIGTGKTEVTHVLRELGAVVIESDKVAHLSYRPGTDAYGEITDQFGKEVTDETGVIDRAKLGDLVFSNPELRMQLETIVWPAARDWIEERLILEKERGTKIIVIEVPKLFEAGWEDLVDAIWTIEASPAVIGQRVHTRSNLSEIEKNARVEAQMTRVERVERADHLIENTAKLADLREQITILWQTNPEIQNATNN</sequence>
<dbReference type="CDD" id="cd02022">
    <property type="entry name" value="DPCK"/>
    <property type="match status" value="1"/>
</dbReference>
<accession>A0A381SH05</accession>
<name>A0A381SH05_9ZZZZ</name>
<organism evidence="3">
    <name type="scientific">marine metagenome</name>
    <dbReference type="NCBI Taxonomy" id="408172"/>
    <lineage>
        <taxon>unclassified sequences</taxon>
        <taxon>metagenomes</taxon>
        <taxon>ecological metagenomes</taxon>
    </lineage>
</organism>
<evidence type="ECO:0008006" key="4">
    <source>
        <dbReference type="Google" id="ProtNLM"/>
    </source>
</evidence>
<dbReference type="PROSITE" id="PS51219">
    <property type="entry name" value="DPCK"/>
    <property type="match status" value="1"/>
</dbReference>
<reference evidence="3" key="1">
    <citation type="submission" date="2018-05" db="EMBL/GenBank/DDBJ databases">
        <authorList>
            <person name="Lanie J.A."/>
            <person name="Ng W.-L."/>
            <person name="Kazmierczak K.M."/>
            <person name="Andrzejewski T.M."/>
            <person name="Davidsen T.M."/>
            <person name="Wayne K.J."/>
            <person name="Tettelin H."/>
            <person name="Glass J.I."/>
            <person name="Rusch D."/>
            <person name="Podicherti R."/>
            <person name="Tsui H.-C.T."/>
            <person name="Winkler M.E."/>
        </authorList>
    </citation>
    <scope>NUCLEOTIDE SEQUENCE</scope>
</reference>
<evidence type="ECO:0000256" key="2">
    <source>
        <dbReference type="ARBA" id="ARBA00022840"/>
    </source>
</evidence>